<gene>
    <name evidence="1" type="ORF">EV677_2720</name>
</gene>
<evidence type="ECO:0000313" key="2">
    <source>
        <dbReference type="Proteomes" id="UP000294737"/>
    </source>
</evidence>
<dbReference type="Proteomes" id="UP000294737">
    <property type="component" value="Unassembled WGS sequence"/>
</dbReference>
<proteinExistence type="predicted"/>
<keyword evidence="2" id="KW-1185">Reference proteome</keyword>
<name>A0A4R6G1K7_9BURK</name>
<comment type="caution">
    <text evidence="1">The sequence shown here is derived from an EMBL/GenBank/DDBJ whole genome shotgun (WGS) entry which is preliminary data.</text>
</comment>
<evidence type="ECO:0000313" key="1">
    <source>
        <dbReference type="EMBL" id="TDN88233.1"/>
    </source>
</evidence>
<protein>
    <submittedName>
        <fullName evidence="1">Uncharacterized protein</fullName>
    </submittedName>
</protein>
<organism evidence="1 2">
    <name type="scientific">Herminiimonas fonticola</name>
    <dbReference type="NCBI Taxonomy" id="303380"/>
    <lineage>
        <taxon>Bacteria</taxon>
        <taxon>Pseudomonadati</taxon>
        <taxon>Pseudomonadota</taxon>
        <taxon>Betaproteobacteria</taxon>
        <taxon>Burkholderiales</taxon>
        <taxon>Oxalobacteraceae</taxon>
        <taxon>Herminiimonas</taxon>
    </lineage>
</organism>
<sequence>MVMNIPMHAEEACVLRFFVSNEDCFPGVKKRSKKNDSYAASHIERDTCERRACNLLPFTLISIAASEKSGVALGY</sequence>
<accession>A0A4R6G1K7</accession>
<dbReference type="AlphaFoldDB" id="A0A4R6G1K7"/>
<dbReference type="EMBL" id="SNWF01000007">
    <property type="protein sequence ID" value="TDN88233.1"/>
    <property type="molecule type" value="Genomic_DNA"/>
</dbReference>
<reference evidence="1 2" key="1">
    <citation type="submission" date="2019-03" db="EMBL/GenBank/DDBJ databases">
        <title>Genomic Encyclopedia of Type Strains, Phase IV (KMG-IV): sequencing the most valuable type-strain genomes for metagenomic binning, comparative biology and taxonomic classification.</title>
        <authorList>
            <person name="Goeker M."/>
        </authorList>
    </citation>
    <scope>NUCLEOTIDE SEQUENCE [LARGE SCALE GENOMIC DNA]</scope>
    <source>
        <strain evidence="1 2">DSM 18555</strain>
    </source>
</reference>